<gene>
    <name evidence="1" type="ORF">GCM10010357_08360</name>
</gene>
<dbReference type="RefSeq" id="WP_344019897.1">
    <property type="nucleotide sequence ID" value="NZ_BAAABX010000007.1"/>
</dbReference>
<proteinExistence type="predicted"/>
<keyword evidence="2" id="KW-1185">Reference proteome</keyword>
<name>A0ABP3I4L5_9ACTN</name>
<dbReference type="EMBL" id="BAAABX010000007">
    <property type="protein sequence ID" value="GAA0389999.1"/>
    <property type="molecule type" value="Genomic_DNA"/>
</dbReference>
<reference evidence="2" key="1">
    <citation type="journal article" date="2019" name="Int. J. Syst. Evol. Microbiol.">
        <title>The Global Catalogue of Microorganisms (GCM) 10K type strain sequencing project: providing services to taxonomists for standard genome sequencing and annotation.</title>
        <authorList>
            <consortium name="The Broad Institute Genomics Platform"/>
            <consortium name="The Broad Institute Genome Sequencing Center for Infectious Disease"/>
            <person name="Wu L."/>
            <person name="Ma J."/>
        </authorList>
    </citation>
    <scope>NUCLEOTIDE SEQUENCE [LARGE SCALE GENOMIC DNA]</scope>
    <source>
        <strain evidence="2">JCM 4788</strain>
    </source>
</reference>
<evidence type="ECO:0000313" key="2">
    <source>
        <dbReference type="Proteomes" id="UP001500879"/>
    </source>
</evidence>
<sequence>MDHTEQDTPVRVNGRLSAATCATLLLAGAGIDAIGLAGTAAAAAAPGTVTDGGVGAIKGPESLKLGDGGALCVFSERQEPADVKGIAKQIAQQKLKHPTKAIGDIAAEIMGSGDLGHSWTVYTAPDGKTVGTYSFQSPWDGLAYNPKFWTESKFPGGLAVDYPDDWGNDANGDAADKFSRGTPADHLKSIGSATEDHPTKTRTGRCKPVTEQGRKAFFAFVDSQRDKAYAPDQNCTNFAGRAWETATGEHLGWQVEPRFTPFPGVEKSLSEQIFKVITGHDGKVGDPGTLGASILKANGGSKDGDVHKEVALDH</sequence>
<protein>
    <submittedName>
        <fullName evidence="1">Uncharacterized protein</fullName>
    </submittedName>
</protein>
<accession>A0ABP3I4L5</accession>
<evidence type="ECO:0000313" key="1">
    <source>
        <dbReference type="EMBL" id="GAA0389999.1"/>
    </source>
</evidence>
<organism evidence="1 2">
    <name type="scientific">Streptomyces luteireticuli</name>
    <dbReference type="NCBI Taxonomy" id="173858"/>
    <lineage>
        <taxon>Bacteria</taxon>
        <taxon>Bacillati</taxon>
        <taxon>Actinomycetota</taxon>
        <taxon>Actinomycetes</taxon>
        <taxon>Kitasatosporales</taxon>
        <taxon>Streptomycetaceae</taxon>
        <taxon>Streptomyces</taxon>
    </lineage>
</organism>
<dbReference type="Proteomes" id="UP001500879">
    <property type="component" value="Unassembled WGS sequence"/>
</dbReference>
<comment type="caution">
    <text evidence="1">The sequence shown here is derived from an EMBL/GenBank/DDBJ whole genome shotgun (WGS) entry which is preliminary data.</text>
</comment>